<dbReference type="InterPro" id="IPR036457">
    <property type="entry name" value="PPM-type-like_dom_sf"/>
</dbReference>
<sequence>MQQHFEVAAGSILGQNHRRVSQNNQDAWASLTLGQATIAVVCDGCGSRPKSEVGAQLGAQLTVHALAQLVAEEQPEDELFWQMLRKHLLGGMQTLQERLGADSQRLVDYWLFTLMGCLVTPETTWIFGLGDGVFAINEEFHQIGPFTNNAPPYLAYSLLWNTEKGLDPFQLQIYAQHPTEQVQSVLIGSDGVGDLVNVAEDYLPGKSELVGPLNQFWCCDRYFQNPDQVRRRLAQINREVIQPDWHTRQVRKIPGLLPDDTTLISIRRKGTKEGGSDARCNCR</sequence>
<name>B0C3W3_ACAM1</name>
<evidence type="ECO:0000313" key="3">
    <source>
        <dbReference type="Proteomes" id="UP000000268"/>
    </source>
</evidence>
<dbReference type="EMBL" id="CP000828">
    <property type="protein sequence ID" value="ABW25093.1"/>
    <property type="molecule type" value="Genomic_DNA"/>
</dbReference>
<dbReference type="SUPFAM" id="SSF81606">
    <property type="entry name" value="PP2C-like"/>
    <property type="match status" value="1"/>
</dbReference>
<dbReference type="Gene3D" id="3.60.40.10">
    <property type="entry name" value="PPM-type phosphatase domain"/>
    <property type="match status" value="1"/>
</dbReference>
<organism evidence="2 3">
    <name type="scientific">Acaryochloris marina (strain MBIC 11017)</name>
    <dbReference type="NCBI Taxonomy" id="329726"/>
    <lineage>
        <taxon>Bacteria</taxon>
        <taxon>Bacillati</taxon>
        <taxon>Cyanobacteriota</taxon>
        <taxon>Cyanophyceae</taxon>
        <taxon>Acaryochloridales</taxon>
        <taxon>Acaryochloridaceae</taxon>
        <taxon>Acaryochloris</taxon>
    </lineage>
</organism>
<dbReference type="InterPro" id="IPR001932">
    <property type="entry name" value="PPM-type_phosphatase-like_dom"/>
</dbReference>
<keyword evidence="3" id="KW-1185">Reference proteome</keyword>
<dbReference type="KEGG" id="amr:AM1_0004"/>
<evidence type="ECO:0000259" key="1">
    <source>
        <dbReference type="Pfam" id="PF13672"/>
    </source>
</evidence>
<proteinExistence type="predicted"/>
<dbReference type="AlphaFoldDB" id="B0C3W3"/>
<dbReference type="RefSeq" id="WP_012160715.1">
    <property type="nucleotide sequence ID" value="NC_009925.1"/>
</dbReference>
<reference evidence="2 3" key="1">
    <citation type="journal article" date="2008" name="Proc. Natl. Acad. Sci. U.S.A.">
        <title>Niche adaptation and genome expansion in the chlorophyll d-producing cyanobacterium Acaryochloris marina.</title>
        <authorList>
            <person name="Swingley W.D."/>
            <person name="Chen M."/>
            <person name="Cheung P.C."/>
            <person name="Conrad A.L."/>
            <person name="Dejesa L.C."/>
            <person name="Hao J."/>
            <person name="Honchak B.M."/>
            <person name="Karbach L.E."/>
            <person name="Kurdoglu A."/>
            <person name="Lahiri S."/>
            <person name="Mastrian S.D."/>
            <person name="Miyashita H."/>
            <person name="Page L."/>
            <person name="Ramakrishna P."/>
            <person name="Satoh S."/>
            <person name="Sattley W.M."/>
            <person name="Shimada Y."/>
            <person name="Taylor H.L."/>
            <person name="Tomo T."/>
            <person name="Tsuchiya T."/>
            <person name="Wang Z.T."/>
            <person name="Raymond J."/>
            <person name="Mimuro M."/>
            <person name="Blankenship R.E."/>
            <person name="Touchman J.W."/>
        </authorList>
    </citation>
    <scope>NUCLEOTIDE SEQUENCE [LARGE SCALE GENOMIC DNA]</scope>
    <source>
        <strain evidence="3">MBIC 11017</strain>
    </source>
</reference>
<dbReference type="Pfam" id="PF13672">
    <property type="entry name" value="PP2C_2"/>
    <property type="match status" value="1"/>
</dbReference>
<dbReference type="Proteomes" id="UP000000268">
    <property type="component" value="Chromosome"/>
</dbReference>
<accession>B0C3W3</accession>
<dbReference type="OrthoDB" id="570013at2"/>
<dbReference type="eggNOG" id="COG0631">
    <property type="taxonomic scope" value="Bacteria"/>
</dbReference>
<protein>
    <recommendedName>
        <fullName evidence="1">PPM-type phosphatase domain-containing protein</fullName>
    </recommendedName>
</protein>
<dbReference type="STRING" id="329726.AM1_0004"/>
<gene>
    <name evidence="2" type="ordered locus">AM1_0004</name>
</gene>
<evidence type="ECO:0000313" key="2">
    <source>
        <dbReference type="EMBL" id="ABW25093.1"/>
    </source>
</evidence>
<feature type="domain" description="PPM-type phosphatase" evidence="1">
    <location>
        <begin position="14"/>
        <end position="201"/>
    </location>
</feature>
<dbReference type="HOGENOM" id="CLU_064723_0_0_3"/>